<accession>A0A844AZ10</accession>
<dbReference type="InterPro" id="IPR050090">
    <property type="entry name" value="Tyrosine_recombinase_XerCD"/>
</dbReference>
<feature type="domain" description="Tyr recombinase" evidence="4">
    <location>
        <begin position="205"/>
        <end position="391"/>
    </location>
</feature>
<evidence type="ECO:0000313" key="6">
    <source>
        <dbReference type="Proteomes" id="UP000487350"/>
    </source>
</evidence>
<dbReference type="InterPro" id="IPR022000">
    <property type="entry name" value="Min27-like_integrase_DNA_bind"/>
</dbReference>
<dbReference type="PROSITE" id="PS51898">
    <property type="entry name" value="TYR_RECOMBINASE"/>
    <property type="match status" value="1"/>
</dbReference>
<dbReference type="GO" id="GO:0015074">
    <property type="term" value="P:DNA integration"/>
    <property type="evidence" value="ECO:0007669"/>
    <property type="project" value="UniProtKB-KW"/>
</dbReference>
<dbReference type="PANTHER" id="PTHR30349">
    <property type="entry name" value="PHAGE INTEGRASE-RELATED"/>
    <property type="match status" value="1"/>
</dbReference>
<dbReference type="InterPro" id="IPR010998">
    <property type="entry name" value="Integrase_recombinase_N"/>
</dbReference>
<proteinExistence type="predicted"/>
<dbReference type="Pfam" id="PF12167">
    <property type="entry name" value="Arm-DNA-bind_2"/>
    <property type="match status" value="1"/>
</dbReference>
<dbReference type="PANTHER" id="PTHR30349:SF36">
    <property type="entry name" value="PROPHAGE INTEGRASE INTR-RELATED"/>
    <property type="match status" value="1"/>
</dbReference>
<gene>
    <name evidence="5" type="ORF">GHT07_18520</name>
</gene>
<evidence type="ECO:0000256" key="3">
    <source>
        <dbReference type="ARBA" id="ARBA00023172"/>
    </source>
</evidence>
<protein>
    <submittedName>
        <fullName evidence="5">DUF3596 domain-containing protein</fullName>
    </submittedName>
</protein>
<keyword evidence="2" id="KW-0238">DNA-binding</keyword>
<dbReference type="EMBL" id="WJBU01000022">
    <property type="protein sequence ID" value="MRD49274.1"/>
    <property type="molecule type" value="Genomic_DNA"/>
</dbReference>
<evidence type="ECO:0000313" key="5">
    <source>
        <dbReference type="EMBL" id="MRD49274.1"/>
    </source>
</evidence>
<dbReference type="InterPro" id="IPR011010">
    <property type="entry name" value="DNA_brk_join_enz"/>
</dbReference>
<dbReference type="GO" id="GO:0006310">
    <property type="term" value="P:DNA recombination"/>
    <property type="evidence" value="ECO:0007669"/>
    <property type="project" value="UniProtKB-KW"/>
</dbReference>
<dbReference type="InterPro" id="IPR002104">
    <property type="entry name" value="Integrase_catalytic"/>
</dbReference>
<dbReference type="Gene3D" id="1.10.443.10">
    <property type="entry name" value="Intergrase catalytic core"/>
    <property type="match status" value="1"/>
</dbReference>
<keyword evidence="3" id="KW-0233">DNA recombination</keyword>
<dbReference type="OrthoDB" id="5391994at2"/>
<dbReference type="AlphaFoldDB" id="A0A844AZ10"/>
<keyword evidence="1" id="KW-0229">DNA integration</keyword>
<organism evidence="5 6">
    <name type="scientific">Caenimonas koreensis DSM 17982</name>
    <dbReference type="NCBI Taxonomy" id="1121255"/>
    <lineage>
        <taxon>Bacteria</taxon>
        <taxon>Pseudomonadati</taxon>
        <taxon>Pseudomonadota</taxon>
        <taxon>Betaproteobacteria</taxon>
        <taxon>Burkholderiales</taxon>
        <taxon>Comamonadaceae</taxon>
        <taxon>Caenimonas</taxon>
    </lineage>
</organism>
<dbReference type="CDD" id="cd01189">
    <property type="entry name" value="INT_ICEBs1_C_like"/>
    <property type="match status" value="1"/>
</dbReference>
<evidence type="ECO:0000259" key="4">
    <source>
        <dbReference type="PROSITE" id="PS51898"/>
    </source>
</evidence>
<sequence length="402" mass="45211">MGGRKQHDIVCPRGVTVRDFKHERRIQIAFSYQGVECRELLPPKPVTQTSVSQAGGLRAEIVRRVAEKTFVYTEYFPDSPRAAQFAPTGLRVLLDDRLRLTEEAYERQVANGKMSPSTLAGYVKAIHSERMTDFVRGRAIASVKPSEVRAFASGIEGTAKHVRNLMTPLRATFADALNDDLIPFDPFTRIDMTSLLKKTTKNSDYEVDPFTQEEREILLQNARPDEAPLVRFWLHAGLRPGELIALKWPKIDWTQRRARIDVNQVVGVEKMPKTAAGIRDVDLDEGAIAALIAQKPASLEAGAHVFLNPRTGNAWTTDAQLRKTLWVPLLERSGVRYRNPYQCRHTFASALLTAGENPWYVAEQLGHVDVQMVFRTYGKFITADYQKPKAEPTLRAVAGRST</sequence>
<dbReference type="Proteomes" id="UP000487350">
    <property type="component" value="Unassembled WGS sequence"/>
</dbReference>
<comment type="caution">
    <text evidence="5">The sequence shown here is derived from an EMBL/GenBank/DDBJ whole genome shotgun (WGS) entry which is preliminary data.</text>
</comment>
<evidence type="ECO:0000256" key="2">
    <source>
        <dbReference type="ARBA" id="ARBA00023125"/>
    </source>
</evidence>
<reference evidence="5 6" key="1">
    <citation type="submission" date="2019-11" db="EMBL/GenBank/DDBJ databases">
        <title>Caenimonas koreensis gen. nov., sp. nov., isolated from activated sludge.</title>
        <authorList>
            <person name="Seung H.R."/>
        </authorList>
    </citation>
    <scope>NUCLEOTIDE SEQUENCE [LARGE SCALE GENOMIC DNA]</scope>
    <source>
        <strain evidence="5 6">EMB320</strain>
    </source>
</reference>
<dbReference type="Gene3D" id="1.10.150.130">
    <property type="match status" value="1"/>
</dbReference>
<dbReference type="GO" id="GO:0003677">
    <property type="term" value="F:DNA binding"/>
    <property type="evidence" value="ECO:0007669"/>
    <property type="project" value="UniProtKB-KW"/>
</dbReference>
<name>A0A844AZ10_9BURK</name>
<dbReference type="InterPro" id="IPR013762">
    <property type="entry name" value="Integrase-like_cat_sf"/>
</dbReference>
<evidence type="ECO:0000256" key="1">
    <source>
        <dbReference type="ARBA" id="ARBA00022908"/>
    </source>
</evidence>
<dbReference type="SUPFAM" id="SSF56349">
    <property type="entry name" value="DNA breaking-rejoining enzymes"/>
    <property type="match status" value="1"/>
</dbReference>
<dbReference type="Pfam" id="PF00589">
    <property type="entry name" value="Phage_integrase"/>
    <property type="match status" value="1"/>
</dbReference>
<keyword evidence="6" id="KW-1185">Reference proteome</keyword>
<dbReference type="RefSeq" id="WP_153586589.1">
    <property type="nucleotide sequence ID" value="NZ_WJBU01000022.1"/>
</dbReference>